<dbReference type="InterPro" id="IPR036038">
    <property type="entry name" value="Aminotransferase-like"/>
</dbReference>
<dbReference type="InterPro" id="IPR001544">
    <property type="entry name" value="Aminotrans_IV"/>
</dbReference>
<dbReference type="FunFam" id="3.30.470.10:FF:000004">
    <property type="entry name" value="Branched-chain-amino-acid aminotransferase"/>
    <property type="match status" value="1"/>
</dbReference>
<sequence length="354" mass="39073">MFPKAPSREIDWTKLSLKGLDQTSHVESHYSVETGQWSAPEVVASPYLKVHGLSPALNYGQQCYEGLKACRTEDNRILLFRPDRHAHRMLHSTSTVSIPNIPEDHFLACVNLVVAANSAYVPPHDSNALLYIRPLAFGSGPQLALTSPSEFTFAVFTLPGSAYHGMTVQNALVCEDFDRTAPLGVGSAKVGGNYAPAMKYTDRAYRDGFPLLLHLDSLTHTEIDEFSTSGFLGVRHGEKQHTLIVPQSRNVLPSVTADSCVQMAERFGWKVEKRAVKFDEVRFFDEVMAVGTATLLLPIKSITYTSKDEKITFNNESPQGGPCCEALRNAIDDILRGRAEGPEGWIVPVREVLI</sequence>
<evidence type="ECO:0000256" key="3">
    <source>
        <dbReference type="ARBA" id="ARBA00022576"/>
    </source>
</evidence>
<keyword evidence="5" id="KW-0663">Pyridoxal phosphate</keyword>
<dbReference type="PANTHER" id="PTHR42825:SF2">
    <property type="entry name" value="BRANCHED-CHAIN-AMINO-ACID AMINOTRANSFERASE 3, CHLOROPLASTIC-RELATED"/>
    <property type="match status" value="1"/>
</dbReference>
<protein>
    <submittedName>
        <fullName evidence="7">Putative branched-chain-amino-acid aminotransferase TOXF</fullName>
    </submittedName>
</protein>
<dbReference type="InterPro" id="IPR005786">
    <property type="entry name" value="B_amino_transII"/>
</dbReference>
<dbReference type="SUPFAM" id="SSF56752">
    <property type="entry name" value="D-aminoacid aminotransferase-like PLP-dependent enzymes"/>
    <property type="match status" value="1"/>
</dbReference>
<gene>
    <name evidence="7" type="primary">TOXF</name>
    <name evidence="7" type="ORF">PEBR_35042</name>
</gene>
<evidence type="ECO:0000256" key="1">
    <source>
        <dbReference type="ARBA" id="ARBA00001933"/>
    </source>
</evidence>
<keyword evidence="4 7" id="KW-0808">Transferase</keyword>
<proteinExistence type="inferred from homology"/>
<dbReference type="PIRSF" id="PIRSF006468">
    <property type="entry name" value="BCAT1"/>
    <property type="match status" value="1"/>
</dbReference>
<feature type="modified residue" description="N6-(pyridoxal phosphate)lysine" evidence="6">
    <location>
        <position position="189"/>
    </location>
</feature>
<evidence type="ECO:0000256" key="5">
    <source>
        <dbReference type="ARBA" id="ARBA00022898"/>
    </source>
</evidence>
<dbReference type="Gene3D" id="3.30.470.10">
    <property type="match status" value="1"/>
</dbReference>
<dbReference type="AlphaFoldDB" id="A0A1S9RD38"/>
<evidence type="ECO:0000313" key="7">
    <source>
        <dbReference type="EMBL" id="OOQ83306.1"/>
    </source>
</evidence>
<organism evidence="7 8">
    <name type="scientific">Penicillium brasilianum</name>
    <dbReference type="NCBI Taxonomy" id="104259"/>
    <lineage>
        <taxon>Eukaryota</taxon>
        <taxon>Fungi</taxon>
        <taxon>Dikarya</taxon>
        <taxon>Ascomycota</taxon>
        <taxon>Pezizomycotina</taxon>
        <taxon>Eurotiomycetes</taxon>
        <taxon>Eurotiomycetidae</taxon>
        <taxon>Eurotiales</taxon>
        <taxon>Aspergillaceae</taxon>
        <taxon>Penicillium</taxon>
    </lineage>
</organism>
<keyword evidence="3 7" id="KW-0032">Aminotransferase</keyword>
<name>A0A1S9RD38_PENBI</name>
<dbReference type="Gene3D" id="3.20.10.10">
    <property type="entry name" value="D-amino Acid Aminotransferase, subunit A, domain 2"/>
    <property type="match status" value="1"/>
</dbReference>
<dbReference type="GO" id="GO:0004084">
    <property type="term" value="F:branched-chain-amino-acid transaminase activity"/>
    <property type="evidence" value="ECO:0007669"/>
    <property type="project" value="InterPro"/>
</dbReference>
<comment type="caution">
    <text evidence="7">The sequence shown here is derived from an EMBL/GenBank/DDBJ whole genome shotgun (WGS) entry which is preliminary data.</text>
</comment>
<evidence type="ECO:0000313" key="8">
    <source>
        <dbReference type="Proteomes" id="UP000190744"/>
    </source>
</evidence>
<dbReference type="InterPro" id="IPR043132">
    <property type="entry name" value="BCAT-like_C"/>
</dbReference>
<evidence type="ECO:0000256" key="4">
    <source>
        <dbReference type="ARBA" id="ARBA00022679"/>
    </source>
</evidence>
<dbReference type="EMBL" id="LJBN01000199">
    <property type="protein sequence ID" value="OOQ83306.1"/>
    <property type="molecule type" value="Genomic_DNA"/>
</dbReference>
<accession>A0A1S9RD38</accession>
<reference evidence="8" key="1">
    <citation type="submission" date="2015-09" db="EMBL/GenBank/DDBJ databases">
        <authorList>
            <person name="Fill T.P."/>
            <person name="Baretta J.F."/>
            <person name="de Almeida L.G."/>
            <person name="Rocha M."/>
            <person name="de Souza D.H."/>
            <person name="Malavazi I."/>
            <person name="Cerdeira L.T."/>
            <person name="Hong H."/>
            <person name="Samborskyy M."/>
            <person name="de Vasconcelos A.T."/>
            <person name="Leadlay P."/>
            <person name="Rodrigues-Filho E."/>
        </authorList>
    </citation>
    <scope>NUCLEOTIDE SEQUENCE [LARGE SCALE GENOMIC DNA]</scope>
    <source>
        <strain evidence="8">LaBioMMi 136</strain>
    </source>
</reference>
<comment type="cofactor">
    <cofactor evidence="1">
        <name>pyridoxal 5'-phosphate</name>
        <dbReference type="ChEBI" id="CHEBI:597326"/>
    </cofactor>
</comment>
<dbReference type="Proteomes" id="UP000190744">
    <property type="component" value="Unassembled WGS sequence"/>
</dbReference>
<dbReference type="GO" id="GO:0009081">
    <property type="term" value="P:branched-chain amino acid metabolic process"/>
    <property type="evidence" value="ECO:0007669"/>
    <property type="project" value="InterPro"/>
</dbReference>
<dbReference type="PANTHER" id="PTHR42825">
    <property type="entry name" value="AMINO ACID AMINOTRANSFERASE"/>
    <property type="match status" value="1"/>
</dbReference>
<evidence type="ECO:0000256" key="2">
    <source>
        <dbReference type="ARBA" id="ARBA00009320"/>
    </source>
</evidence>
<evidence type="ECO:0000256" key="6">
    <source>
        <dbReference type="PIRSR" id="PIRSR006468-1"/>
    </source>
</evidence>
<dbReference type="InterPro" id="IPR043131">
    <property type="entry name" value="BCAT-like_N"/>
</dbReference>
<dbReference type="Pfam" id="PF01063">
    <property type="entry name" value="Aminotran_4"/>
    <property type="match status" value="1"/>
</dbReference>
<comment type="similarity">
    <text evidence="2">Belongs to the class-IV pyridoxal-phosphate-dependent aminotransferase family.</text>
</comment>